<proteinExistence type="predicted"/>
<comment type="caution">
    <text evidence="2">The sequence shown here is derived from an EMBL/GenBank/DDBJ whole genome shotgun (WGS) entry which is preliminary data.</text>
</comment>
<gene>
    <name evidence="2" type="ORF">C4B24_04315</name>
</gene>
<evidence type="ECO:0000256" key="1">
    <source>
        <dbReference type="SAM" id="Phobius"/>
    </source>
</evidence>
<evidence type="ECO:0000313" key="2">
    <source>
        <dbReference type="EMBL" id="TCG10637.1"/>
    </source>
</evidence>
<keyword evidence="1" id="KW-1133">Transmembrane helix</keyword>
<protein>
    <submittedName>
        <fullName evidence="2">Uncharacterized protein</fullName>
    </submittedName>
</protein>
<keyword evidence="3" id="KW-1185">Reference proteome</keyword>
<organism evidence="2 3">
    <name type="scientific">Mycoplasma marinum</name>
    <dbReference type="NCBI Taxonomy" id="1937190"/>
    <lineage>
        <taxon>Bacteria</taxon>
        <taxon>Bacillati</taxon>
        <taxon>Mycoplasmatota</taxon>
        <taxon>Mollicutes</taxon>
        <taxon>Mycoplasmataceae</taxon>
        <taxon>Mycoplasma</taxon>
    </lineage>
</organism>
<dbReference type="OrthoDB" id="9949210at2"/>
<dbReference type="Proteomes" id="UP000294192">
    <property type="component" value="Unassembled WGS sequence"/>
</dbReference>
<feature type="transmembrane region" description="Helical" evidence="1">
    <location>
        <begin position="20"/>
        <end position="40"/>
    </location>
</feature>
<evidence type="ECO:0000313" key="3">
    <source>
        <dbReference type="Proteomes" id="UP000294192"/>
    </source>
</evidence>
<dbReference type="RefSeq" id="WP_131599536.1">
    <property type="nucleotide sequence ID" value="NZ_CBDBYK010000023.1"/>
</dbReference>
<sequence>MASKSNKSGAAQRDQWFKIAIYATLMWLIGLVVMIIARAIDVHIVTNVLYALGAILFAFAWIIVLVFGIFTIIYSLTLKNNEQILGIICGILCILFPIVGVIMAWILYYKK</sequence>
<keyword evidence="1" id="KW-0812">Transmembrane</keyword>
<dbReference type="EMBL" id="PSZO01000028">
    <property type="protein sequence ID" value="TCG10637.1"/>
    <property type="molecule type" value="Genomic_DNA"/>
</dbReference>
<accession>A0A4R0XSF6</accession>
<reference evidence="2 3" key="1">
    <citation type="submission" date="2018-02" db="EMBL/GenBank/DDBJ databases">
        <title>Mycoplasma marinum and Mycoplasma todarodis sp. nov., moderately halophilic and psychrotolerant mycoplasmas isolated from cephalopods.</title>
        <authorList>
            <person name="Viver T."/>
        </authorList>
    </citation>
    <scope>NUCLEOTIDE SEQUENCE [LARGE SCALE GENOMIC DNA]</scope>
    <source>
        <strain evidence="2 3">PE</strain>
    </source>
</reference>
<keyword evidence="1" id="KW-0472">Membrane</keyword>
<dbReference type="AlphaFoldDB" id="A0A4R0XSF6"/>
<name>A0A4R0XSF6_9MOLU</name>
<feature type="transmembrane region" description="Helical" evidence="1">
    <location>
        <begin position="84"/>
        <end position="108"/>
    </location>
</feature>
<feature type="transmembrane region" description="Helical" evidence="1">
    <location>
        <begin position="52"/>
        <end position="77"/>
    </location>
</feature>